<comment type="caution">
    <text evidence="3">The sequence shown here is derived from an EMBL/GenBank/DDBJ whole genome shotgun (WGS) entry which is preliminary data.</text>
</comment>
<dbReference type="InterPro" id="IPR032696">
    <property type="entry name" value="SQ_cyclase_C"/>
</dbReference>
<feature type="transmembrane region" description="Helical" evidence="1">
    <location>
        <begin position="397"/>
        <end position="417"/>
    </location>
</feature>
<keyword evidence="1" id="KW-0472">Membrane</keyword>
<protein>
    <recommendedName>
        <fullName evidence="2">Squalene cyclase C-terminal domain-containing protein</fullName>
    </recommendedName>
</protein>
<evidence type="ECO:0000256" key="1">
    <source>
        <dbReference type="SAM" id="Phobius"/>
    </source>
</evidence>
<name>A0A841FDE6_9ACTN</name>
<keyword evidence="4" id="KW-1185">Reference proteome</keyword>
<organism evidence="3 4">
    <name type="scientific">Phytomonospora endophytica</name>
    <dbReference type="NCBI Taxonomy" id="714109"/>
    <lineage>
        <taxon>Bacteria</taxon>
        <taxon>Bacillati</taxon>
        <taxon>Actinomycetota</taxon>
        <taxon>Actinomycetes</taxon>
        <taxon>Micromonosporales</taxon>
        <taxon>Micromonosporaceae</taxon>
        <taxon>Phytomonospora</taxon>
    </lineage>
</organism>
<gene>
    <name evidence="3" type="ORF">HNR73_002156</name>
</gene>
<feature type="domain" description="Squalene cyclase C-terminal" evidence="2">
    <location>
        <begin position="161"/>
        <end position="294"/>
    </location>
</feature>
<dbReference type="RefSeq" id="WP_184787176.1">
    <property type="nucleotide sequence ID" value="NZ_BONT01000045.1"/>
</dbReference>
<sequence>MRGKSKSAWLGWTQALEAAADWIESAYLEEPASWPTYAGSPHPSVWGGTVDGVRAYVALNKVDDPQVHMRAVDPSRAIDWIMSQQLPDGSFPSVEFQFAGVESTAWPLILFRECRLQKHRPDVTSALTYLEGCVQLQEGGWVSTTPKDGTFPRVMPTALCLWAFSVWGHEEKMRLKMIEYLFSIQDTKSHGWGVSANSVPTPASTAQVICALRAANVPVSLLESAIEYLIDEQGGDGGWPVSVDEWHTTTAPGTIRCYNAGTAWGLYALAGLPLRKTKVACAKAADHLARTQTAWPDGDAADRGSWSLNNGSNVRHIWLASQNVLAFDRWISSLGHGAATAEIDRLYNGLYLITRWSINSAATIVTAGLAVIVLAPYLQDVVTAIGINWDSVRDNLVAGGLIAIATGVLSWIARIVGDRIARRR</sequence>
<dbReference type="InterPro" id="IPR008930">
    <property type="entry name" value="Terpenoid_cyclase/PrenylTrfase"/>
</dbReference>
<evidence type="ECO:0000313" key="3">
    <source>
        <dbReference type="EMBL" id="MBB6034306.1"/>
    </source>
</evidence>
<accession>A0A841FDE6</accession>
<proteinExistence type="predicted"/>
<dbReference type="CDD" id="cd00688">
    <property type="entry name" value="ISOPREN_C2_like"/>
    <property type="match status" value="1"/>
</dbReference>
<keyword evidence="1" id="KW-0812">Transmembrane</keyword>
<dbReference type="Gene3D" id="1.50.10.20">
    <property type="match status" value="2"/>
</dbReference>
<dbReference type="SUPFAM" id="SSF48239">
    <property type="entry name" value="Terpenoid cyclases/Protein prenyltransferases"/>
    <property type="match status" value="2"/>
</dbReference>
<reference evidence="3 4" key="1">
    <citation type="submission" date="2020-08" db="EMBL/GenBank/DDBJ databases">
        <title>Genomic Encyclopedia of Type Strains, Phase IV (KMG-IV): sequencing the most valuable type-strain genomes for metagenomic binning, comparative biology and taxonomic classification.</title>
        <authorList>
            <person name="Goeker M."/>
        </authorList>
    </citation>
    <scope>NUCLEOTIDE SEQUENCE [LARGE SCALE GENOMIC DNA]</scope>
    <source>
        <strain evidence="3 4">YIM 65646</strain>
    </source>
</reference>
<dbReference type="EMBL" id="JACHGT010000004">
    <property type="protein sequence ID" value="MBB6034306.1"/>
    <property type="molecule type" value="Genomic_DNA"/>
</dbReference>
<dbReference type="Pfam" id="PF13243">
    <property type="entry name" value="SQHop_cyclase_C"/>
    <property type="match status" value="1"/>
</dbReference>
<dbReference type="AlphaFoldDB" id="A0A841FDE6"/>
<evidence type="ECO:0000313" key="4">
    <source>
        <dbReference type="Proteomes" id="UP000548476"/>
    </source>
</evidence>
<feature type="transmembrane region" description="Helical" evidence="1">
    <location>
        <begin position="356"/>
        <end position="377"/>
    </location>
</feature>
<dbReference type="Proteomes" id="UP000548476">
    <property type="component" value="Unassembled WGS sequence"/>
</dbReference>
<evidence type="ECO:0000259" key="2">
    <source>
        <dbReference type="Pfam" id="PF13243"/>
    </source>
</evidence>
<keyword evidence="1" id="KW-1133">Transmembrane helix</keyword>